<dbReference type="SUPFAM" id="SSF51735">
    <property type="entry name" value="NAD(P)-binding Rossmann-fold domains"/>
    <property type="match status" value="1"/>
</dbReference>
<evidence type="ECO:0000256" key="1">
    <source>
        <dbReference type="ARBA" id="ARBA00010928"/>
    </source>
</evidence>
<dbReference type="Gene3D" id="3.30.360.10">
    <property type="entry name" value="Dihydrodipicolinate Reductase, domain 2"/>
    <property type="match status" value="1"/>
</dbReference>
<dbReference type="OrthoDB" id="2129491at2759"/>
<comment type="similarity">
    <text evidence="1">Belongs to the Gfo/Idh/MocA family.</text>
</comment>
<comment type="caution">
    <text evidence="4">The sequence shown here is derived from an EMBL/GenBank/DDBJ whole genome shotgun (WGS) entry which is preliminary data.</text>
</comment>
<dbReference type="SUPFAM" id="SSF55347">
    <property type="entry name" value="Glyceraldehyde-3-phosphate dehydrogenase-like, C-terminal domain"/>
    <property type="match status" value="1"/>
</dbReference>
<evidence type="ECO:0000259" key="2">
    <source>
        <dbReference type="Pfam" id="PF01408"/>
    </source>
</evidence>
<accession>A0A835AVM4</accession>
<dbReference type="AlphaFoldDB" id="A0A835AVM4"/>
<evidence type="ECO:0000313" key="4">
    <source>
        <dbReference type="EMBL" id="KAF8674456.1"/>
    </source>
</evidence>
<dbReference type="Pfam" id="PF01408">
    <property type="entry name" value="GFO_IDH_MocA"/>
    <property type="match status" value="1"/>
</dbReference>
<dbReference type="InterPro" id="IPR000683">
    <property type="entry name" value="Gfo/Idh/MocA-like_OxRdtase_N"/>
</dbReference>
<evidence type="ECO:0008006" key="6">
    <source>
        <dbReference type="Google" id="ProtNLM"/>
    </source>
</evidence>
<dbReference type="GO" id="GO:0000166">
    <property type="term" value="F:nucleotide binding"/>
    <property type="evidence" value="ECO:0007669"/>
    <property type="project" value="InterPro"/>
</dbReference>
<dbReference type="PANTHER" id="PTHR46368">
    <property type="match status" value="1"/>
</dbReference>
<dbReference type="Gene3D" id="3.40.50.720">
    <property type="entry name" value="NAD(P)-binding Rossmann-like Domain"/>
    <property type="match status" value="1"/>
</dbReference>
<feature type="domain" description="Gfo/Idh/MocA-like oxidoreductase N-terminal" evidence="2">
    <location>
        <begin position="19"/>
        <end position="139"/>
    </location>
</feature>
<protein>
    <recommendedName>
        <fullName evidence="6">Gfo/Idh/MocA-like oxidoreductase N-terminal domain-containing protein</fullName>
    </recommendedName>
</protein>
<name>A0A835AVM4_9POAL</name>
<sequence length="370" mass="39148">MEDPPPPPEPEPEHHPRPVRFGILGCASIARKVARAIGLVPGATIAAVGSRSESKARRFISENGLDGAAVRAHGSYETLLDDPGVDAVYAPLPTGLHARWAAAAAARGKHVLLEKPAAPCAADLDAILAACDAAGVQFMDGTMLMHHPRTHEMRNIIADKKDFGDVRMINSVLSFPVSDDFLENDIRVKPELDGLGALGDIGWYCVRAILWAVGYELPTTVAALPGSVTKNDAGVVLACGASMHWAGSKVVATFTCSFLASLAMDLTVVGTNGTTLRVTDFVIPLEESSAAFSVAPPEELAVVVVANDLPQEALMVQEFARLVRSVRDDGGRPEGMWPAIARKTQAVVDAVKASIDKGCEPIEIMHGLNN</sequence>
<dbReference type="InterPro" id="IPR036291">
    <property type="entry name" value="NAD(P)-bd_dom_sf"/>
</dbReference>
<keyword evidence="5" id="KW-1185">Reference proteome</keyword>
<gene>
    <name evidence="4" type="ORF">HU200_048290</name>
</gene>
<feature type="domain" description="GFO/IDH/MocA-like oxidoreductase" evidence="3">
    <location>
        <begin position="153"/>
        <end position="274"/>
    </location>
</feature>
<dbReference type="Pfam" id="PF22725">
    <property type="entry name" value="GFO_IDH_MocA_C3"/>
    <property type="match status" value="1"/>
</dbReference>
<dbReference type="PANTHER" id="PTHR46368:SF4">
    <property type="entry name" value="OS10G0403700 PROTEIN"/>
    <property type="match status" value="1"/>
</dbReference>
<dbReference type="Proteomes" id="UP000636709">
    <property type="component" value="Unassembled WGS sequence"/>
</dbReference>
<evidence type="ECO:0000259" key="3">
    <source>
        <dbReference type="Pfam" id="PF22725"/>
    </source>
</evidence>
<dbReference type="InterPro" id="IPR055170">
    <property type="entry name" value="GFO_IDH_MocA-like_dom"/>
</dbReference>
<dbReference type="EMBL" id="JACEFO010002197">
    <property type="protein sequence ID" value="KAF8674456.1"/>
    <property type="molecule type" value="Genomic_DNA"/>
</dbReference>
<reference evidence="4" key="1">
    <citation type="submission" date="2020-07" db="EMBL/GenBank/DDBJ databases">
        <title>Genome sequence and genetic diversity analysis of an under-domesticated orphan crop, white fonio (Digitaria exilis).</title>
        <authorList>
            <person name="Bennetzen J.L."/>
            <person name="Chen S."/>
            <person name="Ma X."/>
            <person name="Wang X."/>
            <person name="Yssel A.E.J."/>
            <person name="Chaluvadi S.R."/>
            <person name="Johnson M."/>
            <person name="Gangashetty P."/>
            <person name="Hamidou F."/>
            <person name="Sanogo M.D."/>
            <person name="Zwaenepoel A."/>
            <person name="Wallace J."/>
            <person name="Van De Peer Y."/>
            <person name="Van Deynze A."/>
        </authorList>
    </citation>
    <scope>NUCLEOTIDE SEQUENCE</scope>
    <source>
        <tissue evidence="4">Leaves</tissue>
    </source>
</reference>
<dbReference type="Gramene" id="Dexi9B01G0011310.1">
    <property type="protein sequence ID" value="Dexi9B01G0011310.1:cds"/>
    <property type="gene ID" value="Dexi9B01G0011310"/>
</dbReference>
<evidence type="ECO:0000313" key="5">
    <source>
        <dbReference type="Proteomes" id="UP000636709"/>
    </source>
</evidence>
<organism evidence="4 5">
    <name type="scientific">Digitaria exilis</name>
    <dbReference type="NCBI Taxonomy" id="1010633"/>
    <lineage>
        <taxon>Eukaryota</taxon>
        <taxon>Viridiplantae</taxon>
        <taxon>Streptophyta</taxon>
        <taxon>Embryophyta</taxon>
        <taxon>Tracheophyta</taxon>
        <taxon>Spermatophyta</taxon>
        <taxon>Magnoliopsida</taxon>
        <taxon>Liliopsida</taxon>
        <taxon>Poales</taxon>
        <taxon>Poaceae</taxon>
        <taxon>PACMAD clade</taxon>
        <taxon>Panicoideae</taxon>
        <taxon>Panicodae</taxon>
        <taxon>Paniceae</taxon>
        <taxon>Anthephorinae</taxon>
        <taxon>Digitaria</taxon>
    </lineage>
</organism>
<proteinExistence type="inferred from homology"/>